<dbReference type="Pfam" id="PF02826">
    <property type="entry name" value="2-Hacid_dh_C"/>
    <property type="match status" value="1"/>
</dbReference>
<dbReference type="RefSeq" id="WP_205118414.1">
    <property type="nucleotide sequence ID" value="NZ_JAFBCM010000001.1"/>
</dbReference>
<evidence type="ECO:0000256" key="4">
    <source>
        <dbReference type="RuleBase" id="RU003719"/>
    </source>
</evidence>
<dbReference type="PANTHER" id="PTHR43333:SF1">
    <property type="entry name" value="D-ISOMER SPECIFIC 2-HYDROXYACID DEHYDROGENASE NAD-BINDING DOMAIN-CONTAINING PROTEIN"/>
    <property type="match status" value="1"/>
</dbReference>
<dbReference type="InterPro" id="IPR036291">
    <property type="entry name" value="NAD(P)-bd_dom_sf"/>
</dbReference>
<organism evidence="7 8">
    <name type="scientific">Tenggerimyces flavus</name>
    <dbReference type="NCBI Taxonomy" id="1708749"/>
    <lineage>
        <taxon>Bacteria</taxon>
        <taxon>Bacillati</taxon>
        <taxon>Actinomycetota</taxon>
        <taxon>Actinomycetes</taxon>
        <taxon>Propionibacteriales</taxon>
        <taxon>Nocardioidaceae</taxon>
        <taxon>Tenggerimyces</taxon>
    </lineage>
</organism>
<dbReference type="InterPro" id="IPR006139">
    <property type="entry name" value="D-isomer_2_OHA_DH_cat_dom"/>
</dbReference>
<dbReference type="InterPro" id="IPR029753">
    <property type="entry name" value="D-isomer_DH_CS"/>
</dbReference>
<evidence type="ECO:0000313" key="8">
    <source>
        <dbReference type="Proteomes" id="UP001595699"/>
    </source>
</evidence>
<feature type="domain" description="D-isomer specific 2-hydroxyacid dehydrogenase catalytic" evidence="5">
    <location>
        <begin position="50"/>
        <end position="297"/>
    </location>
</feature>
<protein>
    <submittedName>
        <fullName evidence="7">2-hydroxyacid dehydrogenase</fullName>
    </submittedName>
</protein>
<dbReference type="Gene3D" id="3.40.50.720">
    <property type="entry name" value="NAD(P)-binding Rossmann-like Domain"/>
    <property type="match status" value="2"/>
</dbReference>
<keyword evidence="2 4" id="KW-0560">Oxidoreductase</keyword>
<dbReference type="Pfam" id="PF00389">
    <property type="entry name" value="2-Hacid_dh"/>
    <property type="match status" value="1"/>
</dbReference>
<evidence type="ECO:0000259" key="6">
    <source>
        <dbReference type="Pfam" id="PF02826"/>
    </source>
</evidence>
<evidence type="ECO:0000259" key="5">
    <source>
        <dbReference type="Pfam" id="PF00389"/>
    </source>
</evidence>
<dbReference type="EMBL" id="JBHRZH010000008">
    <property type="protein sequence ID" value="MFC3761345.1"/>
    <property type="molecule type" value="Genomic_DNA"/>
</dbReference>
<keyword evidence="8" id="KW-1185">Reference proteome</keyword>
<dbReference type="InterPro" id="IPR006140">
    <property type="entry name" value="D-isomer_DH_NAD-bd"/>
</dbReference>
<evidence type="ECO:0000256" key="1">
    <source>
        <dbReference type="ARBA" id="ARBA00005854"/>
    </source>
</evidence>
<reference evidence="8" key="1">
    <citation type="journal article" date="2019" name="Int. J. Syst. Evol. Microbiol.">
        <title>The Global Catalogue of Microorganisms (GCM) 10K type strain sequencing project: providing services to taxonomists for standard genome sequencing and annotation.</title>
        <authorList>
            <consortium name="The Broad Institute Genomics Platform"/>
            <consortium name="The Broad Institute Genome Sequencing Center for Infectious Disease"/>
            <person name="Wu L."/>
            <person name="Ma J."/>
        </authorList>
    </citation>
    <scope>NUCLEOTIDE SEQUENCE [LARGE SCALE GENOMIC DNA]</scope>
    <source>
        <strain evidence="8">CGMCC 4.7241</strain>
    </source>
</reference>
<name>A0ABV7Y7T3_9ACTN</name>
<sequence length="301" mass="32573">MKALVPFPLDELAPLPDGLDVQVWDGLTDPPADLDDVAFYTPRYLGRRPTLELIHDLPSLQVLQVLTAGVDNLRPYLRDGMTLCNAKGLHDASTAELALALMLASLRDLPDFVRAQDKGEWSFRFTSALADKTVLIVGYGAVGAAIERRLDGFECNVLRVARTRRDGIAGMDELPELLPRADVVVLIVPMTDETRGMVDAKFLARMKDGALLVNVARGPVVDTDALLAELTSGRLKAVADVTDPEPLPADHPLWKAPGLLISPHVGGASSAFHPRAVKLVREQLHRFAAGEPLVNVVTGAY</sequence>
<dbReference type="PROSITE" id="PS00671">
    <property type="entry name" value="D_2_HYDROXYACID_DH_3"/>
    <property type="match status" value="1"/>
</dbReference>
<dbReference type="SUPFAM" id="SSF52283">
    <property type="entry name" value="Formate/glycerate dehydrogenase catalytic domain-like"/>
    <property type="match status" value="1"/>
</dbReference>
<comment type="caution">
    <text evidence="7">The sequence shown here is derived from an EMBL/GenBank/DDBJ whole genome shotgun (WGS) entry which is preliminary data.</text>
</comment>
<dbReference type="PROSITE" id="PS00670">
    <property type="entry name" value="D_2_HYDROXYACID_DH_2"/>
    <property type="match status" value="1"/>
</dbReference>
<gene>
    <name evidence="7" type="ORF">ACFOUW_10875</name>
</gene>
<dbReference type="SUPFAM" id="SSF51735">
    <property type="entry name" value="NAD(P)-binding Rossmann-fold domains"/>
    <property type="match status" value="1"/>
</dbReference>
<comment type="similarity">
    <text evidence="1 4">Belongs to the D-isomer specific 2-hydroxyacid dehydrogenase family.</text>
</comment>
<evidence type="ECO:0000256" key="3">
    <source>
        <dbReference type="ARBA" id="ARBA00023027"/>
    </source>
</evidence>
<dbReference type="PANTHER" id="PTHR43333">
    <property type="entry name" value="2-HACID_DH_C DOMAIN-CONTAINING PROTEIN"/>
    <property type="match status" value="1"/>
</dbReference>
<dbReference type="Proteomes" id="UP001595699">
    <property type="component" value="Unassembled WGS sequence"/>
</dbReference>
<accession>A0ABV7Y7T3</accession>
<evidence type="ECO:0000313" key="7">
    <source>
        <dbReference type="EMBL" id="MFC3761345.1"/>
    </source>
</evidence>
<feature type="domain" description="D-isomer specific 2-hydroxyacid dehydrogenase NAD-binding" evidence="6">
    <location>
        <begin position="99"/>
        <end position="266"/>
    </location>
</feature>
<proteinExistence type="inferred from homology"/>
<dbReference type="CDD" id="cd12166">
    <property type="entry name" value="2-Hacid_dh_7"/>
    <property type="match status" value="1"/>
</dbReference>
<evidence type="ECO:0000256" key="2">
    <source>
        <dbReference type="ARBA" id="ARBA00023002"/>
    </source>
</evidence>
<keyword evidence="3" id="KW-0520">NAD</keyword>